<feature type="chain" id="PRO_5008091504" description="Peptidase S9" evidence="2">
    <location>
        <begin position="21"/>
        <end position="569"/>
    </location>
</feature>
<dbReference type="RefSeq" id="WP_066791023.1">
    <property type="nucleotide sequence ID" value="NZ_LWQS01000097.1"/>
</dbReference>
<feature type="signal peptide" evidence="2">
    <location>
        <begin position="1"/>
        <end position="20"/>
    </location>
</feature>
<evidence type="ECO:0008006" key="5">
    <source>
        <dbReference type="Google" id="ProtNLM"/>
    </source>
</evidence>
<organism evidence="3 4">
    <name type="scientific">Chloroflexus islandicus</name>
    <dbReference type="NCBI Taxonomy" id="1707952"/>
    <lineage>
        <taxon>Bacteria</taxon>
        <taxon>Bacillati</taxon>
        <taxon>Chloroflexota</taxon>
        <taxon>Chloroflexia</taxon>
        <taxon>Chloroflexales</taxon>
        <taxon>Chloroflexineae</taxon>
        <taxon>Chloroflexaceae</taxon>
        <taxon>Chloroflexus</taxon>
    </lineage>
</organism>
<keyword evidence="2" id="KW-0732">Signal</keyword>
<gene>
    <name evidence="3" type="ORF">A6A03_19530</name>
</gene>
<dbReference type="Proteomes" id="UP000078287">
    <property type="component" value="Unassembled WGS sequence"/>
</dbReference>
<name>A0A178LY27_9CHLR</name>
<dbReference type="SUPFAM" id="SSF82171">
    <property type="entry name" value="DPP6 N-terminal domain-like"/>
    <property type="match status" value="1"/>
</dbReference>
<dbReference type="STRING" id="1707952.A6A03_19530"/>
<dbReference type="Gene3D" id="2.120.10.30">
    <property type="entry name" value="TolB, C-terminal domain"/>
    <property type="match status" value="1"/>
</dbReference>
<dbReference type="AlphaFoldDB" id="A0A178LY27"/>
<proteinExistence type="predicted"/>
<accession>A0A178LY27</accession>
<sequence>MLHRLWLLCLLVLAGCGAAALPPTPAPSSPIPSPTAAPATATVTLPTAVPTLTPTTLPTPAPVSPTPLPQPQVVAPAYPAEIFFLRNGSLVALDPASGRERVLAAEVRDVAVDAAGRQIAIAHGQTISVIDRQSGEARVLVRGRVAYGLSWTPDGLSLAYAAAADPPVLPFDWERWSRWCAAATVAIVDLPAATERTIGPGCDPAFASDGRRLAYTTPPTAQPDFLPFSGQTNAIRLVNRAGANAWDFATADGSVEAGYLVYAPAWSPDAREVAYQRFLGYQALVDINLTMIAGSSEGGGVPALAGAGWHRPPAFAPDGQRLALVEYNFSDARGFTGYDIWGLALVELRGERREVLPGGDVTLRGQLVARLPRVAAAAWSPDGNALAALVPSGWNPAADRNQPLYAEATAGEVWQLSPRGEPQRRLTTIVDYASPLIWAPAGLAMAQIDTGAIMVPAEWELLPVTQPGELAATGNGRLVGRRAVADPAVLSEAGWPQAVADWVTVAQAEAPYQLPDGSRLITFTGQAANGNAIAGVARLADNVVIISYAPQAEWPRYRASGIALALAAR</sequence>
<keyword evidence="4" id="KW-1185">Reference proteome</keyword>
<evidence type="ECO:0000256" key="1">
    <source>
        <dbReference type="SAM" id="MobiDB-lite"/>
    </source>
</evidence>
<protein>
    <recommendedName>
        <fullName evidence="5">Peptidase S9</fullName>
    </recommendedName>
</protein>
<comment type="caution">
    <text evidence="3">The sequence shown here is derived from an EMBL/GenBank/DDBJ whole genome shotgun (WGS) entry which is preliminary data.</text>
</comment>
<dbReference type="InterPro" id="IPR011042">
    <property type="entry name" value="6-blade_b-propeller_TolB-like"/>
</dbReference>
<dbReference type="PROSITE" id="PS51257">
    <property type="entry name" value="PROKAR_LIPOPROTEIN"/>
    <property type="match status" value="1"/>
</dbReference>
<evidence type="ECO:0000313" key="4">
    <source>
        <dbReference type="Proteomes" id="UP000078287"/>
    </source>
</evidence>
<dbReference type="OrthoDB" id="137365at2"/>
<evidence type="ECO:0000313" key="3">
    <source>
        <dbReference type="EMBL" id="OAN39609.1"/>
    </source>
</evidence>
<dbReference type="EMBL" id="LWQS01000097">
    <property type="protein sequence ID" value="OAN39609.1"/>
    <property type="molecule type" value="Genomic_DNA"/>
</dbReference>
<evidence type="ECO:0000256" key="2">
    <source>
        <dbReference type="SAM" id="SignalP"/>
    </source>
</evidence>
<reference evidence="3 4" key="1">
    <citation type="submission" date="2016-04" db="EMBL/GenBank/DDBJ databases">
        <title>Chloroflexus islandicus sp. nov., a thermophilic filamentous anoxygenic phototrophic bacterium from geyser Strokkur (Iceland).</title>
        <authorList>
            <person name="Gaisin V.A."/>
            <person name="Kalashnikov A.M."/>
            <person name="Sukhacheva M.V."/>
            <person name="Grouzdev D.S."/>
            <person name="Ivanov T.M."/>
            <person name="Kuznetsov B."/>
            <person name="Gorlenko V.M."/>
        </authorList>
    </citation>
    <scope>NUCLEOTIDE SEQUENCE [LARGE SCALE GENOMIC DNA]</scope>
    <source>
        <strain evidence="4">isl-2</strain>
    </source>
</reference>
<feature type="compositionally biased region" description="Pro residues" evidence="1">
    <location>
        <begin position="57"/>
        <end position="68"/>
    </location>
</feature>
<feature type="region of interest" description="Disordered" evidence="1">
    <location>
        <begin position="49"/>
        <end position="68"/>
    </location>
</feature>